<sequence>MTPDDAGRAARDEAARAEHRRLRERGEAWRLVRAVDGELRLYRPEEVGFVSGGSGVTVRTVGGLRVLAGVFTAFTVALVLALSVSWGQGRPFWGAVPLALMSAAFTWYTVALIRKEKRAVELRRQRGVPAPARHPY</sequence>
<evidence type="ECO:0000256" key="1">
    <source>
        <dbReference type="SAM" id="Phobius"/>
    </source>
</evidence>
<reference evidence="3" key="1">
    <citation type="submission" date="2016-06" db="EMBL/GenBank/DDBJ databases">
        <authorList>
            <person name="Varghese N."/>
        </authorList>
    </citation>
    <scope>NUCLEOTIDE SEQUENCE [LARGE SCALE GENOMIC DNA]</scope>
    <source>
        <strain evidence="3">DSM 46123</strain>
    </source>
</reference>
<organism evidence="2 3">
    <name type="scientific">Micromonospora inyonensis</name>
    <dbReference type="NCBI Taxonomy" id="47866"/>
    <lineage>
        <taxon>Bacteria</taxon>
        <taxon>Bacillati</taxon>
        <taxon>Actinomycetota</taxon>
        <taxon>Actinomycetes</taxon>
        <taxon>Micromonosporales</taxon>
        <taxon>Micromonosporaceae</taxon>
        <taxon>Micromonospora</taxon>
    </lineage>
</organism>
<feature type="transmembrane region" description="Helical" evidence="1">
    <location>
        <begin position="66"/>
        <end position="86"/>
    </location>
</feature>
<gene>
    <name evidence="2" type="ORF">GA0074694_0198</name>
</gene>
<evidence type="ECO:0000313" key="3">
    <source>
        <dbReference type="Proteomes" id="UP000198906"/>
    </source>
</evidence>
<protein>
    <submittedName>
        <fullName evidence="2">Uncharacterized protein</fullName>
    </submittedName>
</protein>
<feature type="transmembrane region" description="Helical" evidence="1">
    <location>
        <begin position="92"/>
        <end position="113"/>
    </location>
</feature>
<keyword evidence="1" id="KW-0472">Membrane</keyword>
<dbReference type="RefSeq" id="WP_091450999.1">
    <property type="nucleotide sequence ID" value="NZ_FMHU01000001.1"/>
</dbReference>
<keyword evidence="1" id="KW-1133">Transmembrane helix</keyword>
<proteinExistence type="predicted"/>
<dbReference type="EMBL" id="FMHU01000001">
    <property type="protein sequence ID" value="SCL13194.1"/>
    <property type="molecule type" value="Genomic_DNA"/>
</dbReference>
<accession>A0A1C6R813</accession>
<name>A0A1C6R813_9ACTN</name>
<dbReference type="Proteomes" id="UP000198906">
    <property type="component" value="Unassembled WGS sequence"/>
</dbReference>
<dbReference type="AlphaFoldDB" id="A0A1C6R813"/>
<keyword evidence="3" id="KW-1185">Reference proteome</keyword>
<evidence type="ECO:0000313" key="2">
    <source>
        <dbReference type="EMBL" id="SCL13194.1"/>
    </source>
</evidence>
<keyword evidence="1" id="KW-0812">Transmembrane</keyword>